<keyword evidence="3" id="KW-0808">Transferase</keyword>
<dbReference type="Proteomes" id="UP001431209">
    <property type="component" value="Unassembled WGS sequence"/>
</dbReference>
<dbReference type="GO" id="GO:0033188">
    <property type="term" value="F:sphingomyelin synthase activity"/>
    <property type="evidence" value="ECO:0007669"/>
    <property type="project" value="TreeGrafter"/>
</dbReference>
<dbReference type="EMBL" id="JAOPGA020000191">
    <property type="protein sequence ID" value="KAL0477550.1"/>
    <property type="molecule type" value="Genomic_DNA"/>
</dbReference>
<comment type="subcellular location">
    <subcellularLocation>
        <location evidence="1">Membrane</location>
        <topology evidence="1">Multi-pass membrane protein</topology>
    </subcellularLocation>
</comment>
<keyword evidence="7" id="KW-0443">Lipid metabolism</keyword>
<evidence type="ECO:0000256" key="7">
    <source>
        <dbReference type="ARBA" id="ARBA00023098"/>
    </source>
</evidence>
<comment type="similarity">
    <text evidence="2">Belongs to the sphingomyelin synthase family.</text>
</comment>
<accession>A0AAW2YKL7</accession>
<dbReference type="GO" id="GO:0005886">
    <property type="term" value="C:plasma membrane"/>
    <property type="evidence" value="ECO:0007669"/>
    <property type="project" value="TreeGrafter"/>
</dbReference>
<evidence type="ECO:0000313" key="12">
    <source>
        <dbReference type="Proteomes" id="UP001431209"/>
    </source>
</evidence>
<dbReference type="Pfam" id="PF14360">
    <property type="entry name" value="PAP2_C"/>
    <property type="match status" value="1"/>
</dbReference>
<evidence type="ECO:0000256" key="6">
    <source>
        <dbReference type="ARBA" id="ARBA00022989"/>
    </source>
</evidence>
<keyword evidence="12" id="KW-1185">Reference proteome</keyword>
<dbReference type="CDD" id="cd01610">
    <property type="entry name" value="PAP2_like"/>
    <property type="match status" value="1"/>
</dbReference>
<reference evidence="11 12" key="1">
    <citation type="submission" date="2024-03" db="EMBL/GenBank/DDBJ databases">
        <title>The Acrasis kona genome and developmental transcriptomes reveal deep origins of eukaryotic multicellular pathways.</title>
        <authorList>
            <person name="Sheikh S."/>
            <person name="Fu C.-J."/>
            <person name="Brown M.W."/>
            <person name="Baldauf S.L."/>
        </authorList>
    </citation>
    <scope>NUCLEOTIDE SEQUENCE [LARGE SCALE GENOMIC DNA]</scope>
    <source>
        <strain evidence="11 12">ATCC MYA-3509</strain>
    </source>
</reference>
<keyword evidence="5" id="KW-0746">Sphingolipid metabolism</keyword>
<dbReference type="InterPro" id="IPR025749">
    <property type="entry name" value="Sphingomyelin_synth-like_dom"/>
</dbReference>
<name>A0AAW2YKL7_9EUKA</name>
<sequence>MSHPTSMETDPLNMTNSTMYTTTYFGPGLDDPEPIYTYTKKTIRQRITSILRRKMIPFVCALLFFCLIGYIMSMVQVYVQNLTNRLSLYNDRPIHDRGFVYLPHITDKSHIPDYYVISLFLVTLITIFINRNLLVVIDMCRRTLIIIGLIYIIRTISISITLLPNPYQQCQASPFEGYFYDALMVFLFQKTTCHDCFFSGHTVVISSVSLLWYDYLDCSLLFRLPAIVFAAVGASLIVMCHFHYSVDVMFGLLISYFIWKYYHSGTHRVERWLVRRQQHRWSRNKVVRQPYTKLAKQFISREIGQVENDKDRRVKKAEPLEHRKRVDNLNVYLTAAYIRVVIWFESWDDFLKEKHELQMELEGLNNSDKV</sequence>
<evidence type="ECO:0000256" key="4">
    <source>
        <dbReference type="ARBA" id="ARBA00022692"/>
    </source>
</evidence>
<evidence type="ECO:0000256" key="3">
    <source>
        <dbReference type="ARBA" id="ARBA00022679"/>
    </source>
</evidence>
<feature type="transmembrane region" description="Helical" evidence="9">
    <location>
        <begin position="220"/>
        <end position="238"/>
    </location>
</feature>
<dbReference type="AlphaFoldDB" id="A0AAW2YKL7"/>
<keyword evidence="8 9" id="KW-0472">Membrane</keyword>
<dbReference type="GO" id="GO:0046513">
    <property type="term" value="P:ceramide biosynthetic process"/>
    <property type="evidence" value="ECO:0007669"/>
    <property type="project" value="TreeGrafter"/>
</dbReference>
<evidence type="ECO:0000256" key="8">
    <source>
        <dbReference type="ARBA" id="ARBA00023136"/>
    </source>
</evidence>
<keyword evidence="4 9" id="KW-0812">Transmembrane</keyword>
<feature type="domain" description="Sphingomyelin synthase-like" evidence="10">
    <location>
        <begin position="192"/>
        <end position="263"/>
    </location>
</feature>
<feature type="transmembrane region" description="Helical" evidence="9">
    <location>
        <begin position="55"/>
        <end position="79"/>
    </location>
</feature>
<organism evidence="11 12">
    <name type="scientific">Acrasis kona</name>
    <dbReference type="NCBI Taxonomy" id="1008807"/>
    <lineage>
        <taxon>Eukaryota</taxon>
        <taxon>Discoba</taxon>
        <taxon>Heterolobosea</taxon>
        <taxon>Tetramitia</taxon>
        <taxon>Eutetramitia</taxon>
        <taxon>Acrasidae</taxon>
        <taxon>Acrasis</taxon>
    </lineage>
</organism>
<protein>
    <submittedName>
        <fullName evidence="11">Sphingomyelin synthase</fullName>
    </submittedName>
</protein>
<evidence type="ECO:0000313" key="11">
    <source>
        <dbReference type="EMBL" id="KAL0477550.1"/>
    </source>
</evidence>
<comment type="caution">
    <text evidence="11">The sequence shown here is derived from an EMBL/GenBank/DDBJ whole genome shotgun (WGS) entry which is preliminary data.</text>
</comment>
<gene>
    <name evidence="11" type="ORF">AKO1_010830</name>
</gene>
<dbReference type="GO" id="GO:0005789">
    <property type="term" value="C:endoplasmic reticulum membrane"/>
    <property type="evidence" value="ECO:0007669"/>
    <property type="project" value="TreeGrafter"/>
</dbReference>
<evidence type="ECO:0000256" key="9">
    <source>
        <dbReference type="SAM" id="Phobius"/>
    </source>
</evidence>
<dbReference type="PANTHER" id="PTHR21290:SF25">
    <property type="entry name" value="SPHINGOMYELIN SYNTHASE-RELATED PROTEIN 1"/>
    <property type="match status" value="1"/>
</dbReference>
<dbReference type="GO" id="GO:0000139">
    <property type="term" value="C:Golgi membrane"/>
    <property type="evidence" value="ECO:0007669"/>
    <property type="project" value="TreeGrafter"/>
</dbReference>
<feature type="transmembrane region" description="Helical" evidence="9">
    <location>
        <begin position="114"/>
        <end position="137"/>
    </location>
</feature>
<keyword evidence="6 9" id="KW-1133">Transmembrane helix</keyword>
<proteinExistence type="inferred from homology"/>
<dbReference type="InterPro" id="IPR045221">
    <property type="entry name" value="Sphingomyelin_synth-like"/>
</dbReference>
<evidence type="ECO:0000259" key="10">
    <source>
        <dbReference type="Pfam" id="PF14360"/>
    </source>
</evidence>
<feature type="transmembrane region" description="Helical" evidence="9">
    <location>
        <begin position="183"/>
        <end position="213"/>
    </location>
</feature>
<feature type="transmembrane region" description="Helical" evidence="9">
    <location>
        <begin position="144"/>
        <end position="163"/>
    </location>
</feature>
<evidence type="ECO:0000256" key="5">
    <source>
        <dbReference type="ARBA" id="ARBA00022919"/>
    </source>
</evidence>
<evidence type="ECO:0000256" key="2">
    <source>
        <dbReference type="ARBA" id="ARBA00005441"/>
    </source>
</evidence>
<evidence type="ECO:0000256" key="1">
    <source>
        <dbReference type="ARBA" id="ARBA00004141"/>
    </source>
</evidence>
<dbReference type="PANTHER" id="PTHR21290">
    <property type="entry name" value="SPHINGOMYELIN SYNTHETASE"/>
    <property type="match status" value="1"/>
</dbReference>
<dbReference type="GO" id="GO:0047493">
    <property type="term" value="F:ceramide cholinephosphotransferase activity"/>
    <property type="evidence" value="ECO:0007669"/>
    <property type="project" value="TreeGrafter"/>
</dbReference>